<proteinExistence type="predicted"/>
<sequence>MRGSGSQSTPHRSSAQRRYGGLIPALERNMVRSHLCQAARLVLFARGRCDVRDRVMSHHVPHLVPRLPLLVLGLCKMLLLSLGGGPLLAAICGELNPRNTPPAAQVPPTPHERQHAERMCCTTPAKTLRGDTAALICTISVCRVRSIDKRCGHRTSPPPASITRGGRRLRLHHQRPRNGQRRQRLVSSRFASHRLCCGWKKEML</sequence>
<gene>
    <name evidence="1" type="ORF">CC86DRAFT_388657</name>
</gene>
<name>A0A6A6ZCZ2_9PLEO</name>
<dbReference type="AlphaFoldDB" id="A0A6A6ZCZ2"/>
<reference evidence="1" key="1">
    <citation type="journal article" date="2020" name="Stud. Mycol.">
        <title>101 Dothideomycetes genomes: a test case for predicting lifestyles and emergence of pathogens.</title>
        <authorList>
            <person name="Haridas S."/>
            <person name="Albert R."/>
            <person name="Binder M."/>
            <person name="Bloem J."/>
            <person name="Labutti K."/>
            <person name="Salamov A."/>
            <person name="Andreopoulos B."/>
            <person name="Baker S."/>
            <person name="Barry K."/>
            <person name="Bills G."/>
            <person name="Bluhm B."/>
            <person name="Cannon C."/>
            <person name="Castanera R."/>
            <person name="Culley D."/>
            <person name="Daum C."/>
            <person name="Ezra D."/>
            <person name="Gonzalez J."/>
            <person name="Henrissat B."/>
            <person name="Kuo A."/>
            <person name="Liang C."/>
            <person name="Lipzen A."/>
            <person name="Lutzoni F."/>
            <person name="Magnuson J."/>
            <person name="Mondo S."/>
            <person name="Nolan M."/>
            <person name="Ohm R."/>
            <person name="Pangilinan J."/>
            <person name="Park H.-J."/>
            <person name="Ramirez L."/>
            <person name="Alfaro M."/>
            <person name="Sun H."/>
            <person name="Tritt A."/>
            <person name="Yoshinaga Y."/>
            <person name="Zwiers L.-H."/>
            <person name="Turgeon B."/>
            <person name="Goodwin S."/>
            <person name="Spatafora J."/>
            <person name="Crous P."/>
            <person name="Grigoriev I."/>
        </authorList>
    </citation>
    <scope>NUCLEOTIDE SEQUENCE</scope>
    <source>
        <strain evidence="1">CBS 113818</strain>
    </source>
</reference>
<keyword evidence="2" id="KW-1185">Reference proteome</keyword>
<protein>
    <submittedName>
        <fullName evidence="1">Uncharacterized protein</fullName>
    </submittedName>
</protein>
<organism evidence="1 2">
    <name type="scientific">Ophiobolus disseminans</name>
    <dbReference type="NCBI Taxonomy" id="1469910"/>
    <lineage>
        <taxon>Eukaryota</taxon>
        <taxon>Fungi</taxon>
        <taxon>Dikarya</taxon>
        <taxon>Ascomycota</taxon>
        <taxon>Pezizomycotina</taxon>
        <taxon>Dothideomycetes</taxon>
        <taxon>Pleosporomycetidae</taxon>
        <taxon>Pleosporales</taxon>
        <taxon>Pleosporineae</taxon>
        <taxon>Phaeosphaeriaceae</taxon>
        <taxon>Ophiobolus</taxon>
    </lineage>
</organism>
<evidence type="ECO:0000313" key="1">
    <source>
        <dbReference type="EMBL" id="KAF2818728.1"/>
    </source>
</evidence>
<dbReference type="Proteomes" id="UP000799424">
    <property type="component" value="Unassembled WGS sequence"/>
</dbReference>
<evidence type="ECO:0000313" key="2">
    <source>
        <dbReference type="Proteomes" id="UP000799424"/>
    </source>
</evidence>
<dbReference type="EMBL" id="MU006249">
    <property type="protein sequence ID" value="KAF2818728.1"/>
    <property type="molecule type" value="Genomic_DNA"/>
</dbReference>
<accession>A0A6A6ZCZ2</accession>